<gene>
    <name evidence="1" type="ORF">N1032_26070</name>
</gene>
<keyword evidence="2" id="KW-1185">Reference proteome</keyword>
<reference evidence="1" key="1">
    <citation type="submission" date="2022-08" db="EMBL/GenBank/DDBJ databases">
        <authorList>
            <person name="Deng Y."/>
            <person name="Han X.-F."/>
            <person name="Zhang Y.-Q."/>
        </authorList>
    </citation>
    <scope>NUCLEOTIDE SEQUENCE</scope>
    <source>
        <strain evidence="1">CPCC 203386</strain>
    </source>
</reference>
<evidence type="ECO:0008006" key="3">
    <source>
        <dbReference type="Google" id="ProtNLM"/>
    </source>
</evidence>
<name>A0ABT2HBB8_9MICO</name>
<protein>
    <recommendedName>
        <fullName evidence="3">Glycine--tRNA ligase</fullName>
    </recommendedName>
</protein>
<evidence type="ECO:0000313" key="2">
    <source>
        <dbReference type="Proteomes" id="UP001165586"/>
    </source>
</evidence>
<feature type="non-terminal residue" evidence="1">
    <location>
        <position position="1"/>
    </location>
</feature>
<proteinExistence type="predicted"/>
<dbReference type="RefSeq" id="WP_259543529.1">
    <property type="nucleotide sequence ID" value="NZ_JANLCJ010000496.1"/>
</dbReference>
<dbReference type="Proteomes" id="UP001165586">
    <property type="component" value="Unassembled WGS sequence"/>
</dbReference>
<dbReference type="EMBL" id="JANLCJ010000496">
    <property type="protein sequence ID" value="MCS5737199.1"/>
    <property type="molecule type" value="Genomic_DNA"/>
</dbReference>
<comment type="caution">
    <text evidence="1">The sequence shown here is derived from an EMBL/GenBank/DDBJ whole genome shotgun (WGS) entry which is preliminary data.</text>
</comment>
<sequence length="111" mass="12363">LDTILNDVTISVGLFIALVNDFEFAIVKPFAKRMYQELITWLDSDATSTYDEVVTFADATDINKQAKELKNKLISLSTPSRTHLKQKPVGATTGLEYQLNLSNAILILDKS</sequence>
<accession>A0ABT2HBB8</accession>
<organism evidence="1 2">
    <name type="scientific">Herbiconiux daphne</name>
    <dbReference type="NCBI Taxonomy" id="2970914"/>
    <lineage>
        <taxon>Bacteria</taxon>
        <taxon>Bacillati</taxon>
        <taxon>Actinomycetota</taxon>
        <taxon>Actinomycetes</taxon>
        <taxon>Micrococcales</taxon>
        <taxon>Microbacteriaceae</taxon>
        <taxon>Herbiconiux</taxon>
    </lineage>
</organism>
<evidence type="ECO:0000313" key="1">
    <source>
        <dbReference type="EMBL" id="MCS5737199.1"/>
    </source>
</evidence>